<feature type="compositionally biased region" description="Basic residues" evidence="5">
    <location>
        <begin position="143"/>
        <end position="152"/>
    </location>
</feature>
<feature type="compositionally biased region" description="Basic and acidic residues" evidence="5">
    <location>
        <begin position="153"/>
        <end position="169"/>
    </location>
</feature>
<feature type="chain" id="PRO_5039002752" description="Gram-positive cocci surface proteins LPxTG domain-containing protein" evidence="6">
    <location>
        <begin position="34"/>
        <end position="230"/>
    </location>
</feature>
<sequence>MTTSPRWRVALASAASAAMLIASPLVGAQAAYAQPYPGSPPPLNVSTTTVTAGELLSFDTPPGIFEPGQSVTALLESTPIVLDHFQAEDDGSVAGTSRIPETAPSGWHVFRLTADNPDRSVGATIYVQGGVGGTPTPTPTPTKHPKPPGHPKPKPEHPGGHDGHGDGHNGSHGRGVVGDPVDYQHQTQHRNGESLAETGSEKALTVGGTAAALLVAGAGTMLAARRRRSS</sequence>
<proteinExistence type="predicted"/>
<evidence type="ECO:0000313" key="8">
    <source>
        <dbReference type="EMBL" id="SFG42847.1"/>
    </source>
</evidence>
<reference evidence="8 9" key="1">
    <citation type="submission" date="2016-10" db="EMBL/GenBank/DDBJ databases">
        <authorList>
            <person name="de Groot N.N."/>
        </authorList>
    </citation>
    <scope>NUCLEOTIDE SEQUENCE [LARGE SCALE GENOMIC DNA]</scope>
    <source>
        <strain evidence="8 9">OK461</strain>
    </source>
</reference>
<evidence type="ECO:0000256" key="1">
    <source>
        <dbReference type="ARBA" id="ARBA00022512"/>
    </source>
</evidence>
<evidence type="ECO:0000256" key="6">
    <source>
        <dbReference type="SAM" id="SignalP"/>
    </source>
</evidence>
<evidence type="ECO:0000256" key="2">
    <source>
        <dbReference type="ARBA" id="ARBA00022525"/>
    </source>
</evidence>
<evidence type="ECO:0000259" key="7">
    <source>
        <dbReference type="PROSITE" id="PS50847"/>
    </source>
</evidence>
<dbReference type="Proteomes" id="UP000181942">
    <property type="component" value="Unassembled WGS sequence"/>
</dbReference>
<feature type="signal peptide" evidence="6">
    <location>
        <begin position="1"/>
        <end position="33"/>
    </location>
</feature>
<organism evidence="8 9">
    <name type="scientific">Streptomyces mirabilis</name>
    <dbReference type="NCBI Taxonomy" id="68239"/>
    <lineage>
        <taxon>Bacteria</taxon>
        <taxon>Bacillati</taxon>
        <taxon>Actinomycetota</taxon>
        <taxon>Actinomycetes</taxon>
        <taxon>Kitasatosporales</taxon>
        <taxon>Streptomycetaceae</taxon>
        <taxon>Streptomyces</taxon>
    </lineage>
</organism>
<dbReference type="InterPro" id="IPR019931">
    <property type="entry name" value="LPXTG_anchor"/>
</dbReference>
<keyword evidence="3 6" id="KW-0732">Signal</keyword>
<gene>
    <name evidence="8" type="ORF">SAMN02787118_120132</name>
</gene>
<name>A0A1I2RW26_9ACTN</name>
<dbReference type="AlphaFoldDB" id="A0A1I2RW26"/>
<keyword evidence="1" id="KW-0134">Cell wall</keyword>
<accession>A0A1I2RW26</accession>
<evidence type="ECO:0000256" key="5">
    <source>
        <dbReference type="SAM" id="MobiDB-lite"/>
    </source>
</evidence>
<feature type="region of interest" description="Disordered" evidence="5">
    <location>
        <begin position="125"/>
        <end position="200"/>
    </location>
</feature>
<dbReference type="PROSITE" id="PS50847">
    <property type="entry name" value="GRAM_POS_ANCHORING"/>
    <property type="match status" value="1"/>
</dbReference>
<dbReference type="EMBL" id="FONR01000020">
    <property type="protein sequence ID" value="SFG42847.1"/>
    <property type="molecule type" value="Genomic_DNA"/>
</dbReference>
<evidence type="ECO:0000256" key="4">
    <source>
        <dbReference type="ARBA" id="ARBA00023088"/>
    </source>
</evidence>
<protein>
    <recommendedName>
        <fullName evidence="7">Gram-positive cocci surface proteins LPxTG domain-containing protein</fullName>
    </recommendedName>
</protein>
<keyword evidence="4" id="KW-0572">Peptidoglycan-anchor</keyword>
<evidence type="ECO:0000313" key="9">
    <source>
        <dbReference type="Proteomes" id="UP000181942"/>
    </source>
</evidence>
<feature type="domain" description="Gram-positive cocci surface proteins LPxTG" evidence="7">
    <location>
        <begin position="195"/>
        <end position="230"/>
    </location>
</feature>
<evidence type="ECO:0000256" key="3">
    <source>
        <dbReference type="ARBA" id="ARBA00022729"/>
    </source>
</evidence>
<keyword evidence="2" id="KW-0964">Secreted</keyword>